<protein>
    <submittedName>
        <fullName evidence="8">RagB/SusD family nutrient uptake outer membrane protein</fullName>
    </submittedName>
</protein>
<dbReference type="EMBL" id="WQLA01000003">
    <property type="protein sequence ID" value="MVN91487.1"/>
    <property type="molecule type" value="Genomic_DNA"/>
</dbReference>
<dbReference type="InterPro" id="IPR012944">
    <property type="entry name" value="SusD_RagB_dom"/>
</dbReference>
<feature type="domain" description="RagB/SusD" evidence="6">
    <location>
        <begin position="351"/>
        <end position="436"/>
    </location>
</feature>
<gene>
    <name evidence="8" type="ORF">GO816_10160</name>
</gene>
<evidence type="ECO:0000259" key="6">
    <source>
        <dbReference type="Pfam" id="PF07980"/>
    </source>
</evidence>
<name>A0A6I4I964_9SPHI</name>
<dbReference type="SUPFAM" id="SSF48452">
    <property type="entry name" value="TPR-like"/>
    <property type="match status" value="1"/>
</dbReference>
<keyword evidence="9" id="KW-1185">Reference proteome</keyword>
<comment type="caution">
    <text evidence="8">The sequence shown here is derived from an EMBL/GenBank/DDBJ whole genome shotgun (WGS) entry which is preliminary data.</text>
</comment>
<evidence type="ECO:0000313" key="9">
    <source>
        <dbReference type="Proteomes" id="UP000434850"/>
    </source>
</evidence>
<evidence type="ECO:0000256" key="3">
    <source>
        <dbReference type="ARBA" id="ARBA00022729"/>
    </source>
</evidence>
<dbReference type="OrthoDB" id="653598at2"/>
<dbReference type="Pfam" id="PF07980">
    <property type="entry name" value="SusD_RagB"/>
    <property type="match status" value="1"/>
</dbReference>
<comment type="similarity">
    <text evidence="2">Belongs to the SusD family.</text>
</comment>
<keyword evidence="5" id="KW-0998">Cell outer membrane</keyword>
<keyword evidence="4" id="KW-0472">Membrane</keyword>
<organism evidence="8 9">
    <name type="scientific">Mucilaginibacter aquatilis</name>
    <dbReference type="NCBI Taxonomy" id="1517760"/>
    <lineage>
        <taxon>Bacteria</taxon>
        <taxon>Pseudomonadati</taxon>
        <taxon>Bacteroidota</taxon>
        <taxon>Sphingobacteriia</taxon>
        <taxon>Sphingobacteriales</taxon>
        <taxon>Sphingobacteriaceae</taxon>
        <taxon>Mucilaginibacter</taxon>
    </lineage>
</organism>
<comment type="subcellular location">
    <subcellularLocation>
        <location evidence="1">Cell outer membrane</location>
    </subcellularLocation>
</comment>
<evidence type="ECO:0000256" key="5">
    <source>
        <dbReference type="ARBA" id="ARBA00023237"/>
    </source>
</evidence>
<dbReference type="Pfam" id="PF14322">
    <property type="entry name" value="SusD-like_3"/>
    <property type="match status" value="1"/>
</dbReference>
<dbReference type="Gene3D" id="1.25.40.390">
    <property type="match status" value="1"/>
</dbReference>
<evidence type="ECO:0000259" key="7">
    <source>
        <dbReference type="Pfam" id="PF14322"/>
    </source>
</evidence>
<feature type="domain" description="SusD-like N-terminal" evidence="7">
    <location>
        <begin position="53"/>
        <end position="252"/>
    </location>
</feature>
<evidence type="ECO:0000313" key="8">
    <source>
        <dbReference type="EMBL" id="MVN91487.1"/>
    </source>
</evidence>
<keyword evidence="3" id="KW-0732">Signal</keyword>
<dbReference type="InterPro" id="IPR033985">
    <property type="entry name" value="SusD-like_N"/>
</dbReference>
<evidence type="ECO:0000256" key="2">
    <source>
        <dbReference type="ARBA" id="ARBA00006275"/>
    </source>
</evidence>
<dbReference type="AlphaFoldDB" id="A0A6I4I964"/>
<proteinExistence type="inferred from homology"/>
<dbReference type="Proteomes" id="UP000434850">
    <property type="component" value="Unassembled WGS sequence"/>
</dbReference>
<evidence type="ECO:0000256" key="4">
    <source>
        <dbReference type="ARBA" id="ARBA00023136"/>
    </source>
</evidence>
<accession>A0A6I4I964</accession>
<reference evidence="8 9" key="1">
    <citation type="submission" date="2019-12" db="EMBL/GenBank/DDBJ databases">
        <title>Mucilaginibacter sp. HME9299 genome sequencing and assembly.</title>
        <authorList>
            <person name="Kang H."/>
            <person name="Kim H."/>
            <person name="Joh K."/>
        </authorList>
    </citation>
    <scope>NUCLEOTIDE SEQUENCE [LARGE SCALE GENOMIC DNA]</scope>
    <source>
        <strain evidence="8 9">HME9299</strain>
    </source>
</reference>
<sequence length="480" mass="53243">MASAPRPLILPVSRSTFNAEPMKHTKKKITPGLNLCCAMAGVLACLALSSCKKYLEAKPDQSIATPSTPEDLEGILNNYNFVNARYPSAGEIAADNYYLKTGDYNALLEYQRNFYTWQKYGKNLGTDYMAPYNAIEYANVILDALPKISIREESRKRQIEGSALYIRAAYHYALAQLFCGVYRPARADKDLGIAVRLTADIADKPVRTTIANTYIAIIADLQKAIPELPPLADTKFHVSRCAAYGLLARVYLSMSDFPNAGKYADAALAIYSTLIDLNKVNANANVPFPQFHDEVIYDARVAAPAALQQARAKVDTLLYASYAANDLRKAVYYKNNTDGSKAFKGTYSGQANGALFTGIATDELYLISAEAKARASDISGALQRLNTLLSKRWKTGTFTPVTGTDAAQVLTRTLEERRKELPFRTLRWTDLRRLNEEPARAILLYRNISGTLYTLKPGDLRYVFQIDEEAVRLSGLEQNP</sequence>
<dbReference type="InterPro" id="IPR011990">
    <property type="entry name" value="TPR-like_helical_dom_sf"/>
</dbReference>
<evidence type="ECO:0000256" key="1">
    <source>
        <dbReference type="ARBA" id="ARBA00004442"/>
    </source>
</evidence>
<dbReference type="GO" id="GO:0009279">
    <property type="term" value="C:cell outer membrane"/>
    <property type="evidence" value="ECO:0007669"/>
    <property type="project" value="UniProtKB-SubCell"/>
</dbReference>